<dbReference type="InterPro" id="IPR000070">
    <property type="entry name" value="Pectinesterase_cat"/>
</dbReference>
<dbReference type="Proteomes" id="UP001295469">
    <property type="component" value="Chromosome C02"/>
</dbReference>
<evidence type="ECO:0000256" key="1">
    <source>
        <dbReference type="ARBA" id="ARBA00005184"/>
    </source>
</evidence>
<dbReference type="EMBL" id="HG994366">
    <property type="protein sequence ID" value="CAF1916867.1"/>
    <property type="molecule type" value="Genomic_DNA"/>
</dbReference>
<sequence length="140" mass="15409">MLSTAVFGKGFMARDMGFINTAGPSKHQAVALMVSADLTAFYCCTMNAYQDTLYVHAQRQYYRDCTIIGTVNFIFGNADSVLQNCKILPRQPMKGQKNTITAQGRKDPNQNTGISIHRCSIYPLGGLTGVQMFLGQPCKN</sequence>
<name>A0A816KFN8_BRANA</name>
<reference evidence="5" key="1">
    <citation type="submission" date="2021-01" db="EMBL/GenBank/DDBJ databases">
        <authorList>
            <consortium name="Genoscope - CEA"/>
            <person name="William W."/>
        </authorList>
    </citation>
    <scope>NUCLEOTIDE SEQUENCE</scope>
</reference>
<evidence type="ECO:0000259" key="4">
    <source>
        <dbReference type="Pfam" id="PF01095"/>
    </source>
</evidence>
<dbReference type="PANTHER" id="PTHR31707">
    <property type="entry name" value="PECTINESTERASE"/>
    <property type="match status" value="1"/>
</dbReference>
<accession>A0A816KFN8</accession>
<comment type="pathway">
    <text evidence="1">Glycan metabolism; pectin degradation; 2-dehydro-3-deoxy-D-gluconate from pectin: step 1/5.</text>
</comment>
<dbReference type="UniPathway" id="UPA00545">
    <property type="reaction ID" value="UER00823"/>
</dbReference>
<gene>
    <name evidence="5" type="ORF">DARMORV10_C02P40390.1</name>
</gene>
<dbReference type="GO" id="GO:0042545">
    <property type="term" value="P:cell wall modification"/>
    <property type="evidence" value="ECO:0007669"/>
    <property type="project" value="InterPro"/>
</dbReference>
<evidence type="ECO:0000313" key="5">
    <source>
        <dbReference type="EMBL" id="CAF1916867.1"/>
    </source>
</evidence>
<keyword evidence="2" id="KW-0378">Hydrolase</keyword>
<organism evidence="5">
    <name type="scientific">Brassica napus</name>
    <name type="common">Rape</name>
    <dbReference type="NCBI Taxonomy" id="3708"/>
    <lineage>
        <taxon>Eukaryota</taxon>
        <taxon>Viridiplantae</taxon>
        <taxon>Streptophyta</taxon>
        <taxon>Embryophyta</taxon>
        <taxon>Tracheophyta</taxon>
        <taxon>Spermatophyta</taxon>
        <taxon>Magnoliopsida</taxon>
        <taxon>eudicotyledons</taxon>
        <taxon>Gunneridae</taxon>
        <taxon>Pentapetalae</taxon>
        <taxon>rosids</taxon>
        <taxon>malvids</taxon>
        <taxon>Brassicales</taxon>
        <taxon>Brassicaceae</taxon>
        <taxon>Brassiceae</taxon>
        <taxon>Brassica</taxon>
    </lineage>
</organism>
<keyword evidence="3" id="KW-0063">Aspartyl esterase</keyword>
<dbReference type="GO" id="GO:0045490">
    <property type="term" value="P:pectin catabolic process"/>
    <property type="evidence" value="ECO:0007669"/>
    <property type="project" value="UniProtKB-UniPathway"/>
</dbReference>
<dbReference type="GO" id="GO:0030599">
    <property type="term" value="F:pectinesterase activity"/>
    <property type="evidence" value="ECO:0007669"/>
    <property type="project" value="InterPro"/>
</dbReference>
<dbReference type="AlphaFoldDB" id="A0A816KFN8"/>
<evidence type="ECO:0000256" key="3">
    <source>
        <dbReference type="ARBA" id="ARBA00023085"/>
    </source>
</evidence>
<dbReference type="InterPro" id="IPR012334">
    <property type="entry name" value="Pectin_lyas_fold"/>
</dbReference>
<dbReference type="InterPro" id="IPR011050">
    <property type="entry name" value="Pectin_lyase_fold/virulence"/>
</dbReference>
<dbReference type="SUPFAM" id="SSF51126">
    <property type="entry name" value="Pectin lyase-like"/>
    <property type="match status" value="1"/>
</dbReference>
<protein>
    <submittedName>
        <fullName evidence="5">(rape) hypothetical protein</fullName>
    </submittedName>
</protein>
<proteinExistence type="predicted"/>
<feature type="domain" description="Pectinesterase catalytic" evidence="4">
    <location>
        <begin position="4"/>
        <end position="139"/>
    </location>
</feature>
<dbReference type="Gene3D" id="2.160.20.10">
    <property type="entry name" value="Single-stranded right-handed beta-helix, Pectin lyase-like"/>
    <property type="match status" value="1"/>
</dbReference>
<evidence type="ECO:0000256" key="2">
    <source>
        <dbReference type="ARBA" id="ARBA00022801"/>
    </source>
</evidence>
<dbReference type="Pfam" id="PF01095">
    <property type="entry name" value="Pectinesterase"/>
    <property type="match status" value="1"/>
</dbReference>